<evidence type="ECO:0000256" key="2">
    <source>
        <dbReference type="PIRNR" id="PIRNR036417"/>
    </source>
</evidence>
<feature type="domain" description="FAE" evidence="4">
    <location>
        <begin position="88"/>
        <end position="372"/>
    </location>
</feature>
<comment type="pathway">
    <text evidence="2">Lipid metabolism; fatty acid biosynthesis.</text>
</comment>
<name>A0A835UH40_VANPL</name>
<dbReference type="Pfam" id="PF08392">
    <property type="entry name" value="FAE1_CUT1_RppA"/>
    <property type="match status" value="1"/>
</dbReference>
<evidence type="ECO:0000256" key="1">
    <source>
        <dbReference type="ARBA" id="ARBA00023315"/>
    </source>
</evidence>
<feature type="transmembrane region" description="Helical" evidence="3">
    <location>
        <begin position="37"/>
        <end position="60"/>
    </location>
</feature>
<dbReference type="UniPathway" id="UPA00094"/>
<proteinExistence type="inferred from homology"/>
<protein>
    <recommendedName>
        <fullName evidence="2">3-ketoacyl-CoA synthase</fullName>
        <ecNumber evidence="2">2.3.1.-</ecNumber>
    </recommendedName>
</protein>
<keyword evidence="3" id="KW-0812">Transmembrane</keyword>
<keyword evidence="3" id="KW-0472">Membrane</keyword>
<dbReference type="AlphaFoldDB" id="A0A835UH40"/>
<dbReference type="InterPro" id="IPR013601">
    <property type="entry name" value="FAE1_typ3_polyketide_synth"/>
</dbReference>
<accession>A0A835UH40</accession>
<keyword evidence="3" id="KW-1133">Transmembrane helix</keyword>
<dbReference type="SUPFAM" id="SSF53901">
    <property type="entry name" value="Thiolase-like"/>
    <property type="match status" value="2"/>
</dbReference>
<dbReference type="InterPro" id="IPR016039">
    <property type="entry name" value="Thiolase-like"/>
</dbReference>
<reference evidence="5 6" key="1">
    <citation type="journal article" date="2020" name="Nat. Food">
        <title>A phased Vanilla planifolia genome enables genetic improvement of flavour and production.</title>
        <authorList>
            <person name="Hasing T."/>
            <person name="Tang H."/>
            <person name="Brym M."/>
            <person name="Khazi F."/>
            <person name="Huang T."/>
            <person name="Chambers A.H."/>
        </authorList>
    </citation>
    <scope>NUCLEOTIDE SEQUENCE [LARGE SCALE GENOMIC DNA]</scope>
    <source>
        <tissue evidence="5">Leaf</tissue>
    </source>
</reference>
<gene>
    <name evidence="5" type="ORF">HPP92_020957</name>
</gene>
<dbReference type="Proteomes" id="UP000636800">
    <property type="component" value="Chromosome 11"/>
</dbReference>
<dbReference type="EMBL" id="JADCNL010000011">
    <property type="protein sequence ID" value="KAG0460660.1"/>
    <property type="molecule type" value="Genomic_DNA"/>
</dbReference>
<comment type="similarity">
    <text evidence="2">Belongs to the thiolase-like superfamily. Chalcone/stilbene synthases family.</text>
</comment>
<evidence type="ECO:0000256" key="3">
    <source>
        <dbReference type="SAM" id="Phobius"/>
    </source>
</evidence>
<sequence length="511" mass="56894">MRVTFFPLYILHQRAICSTLACFLLKTMESLQWDHFISSIFQLVQLLVVYVCIAIEIYVFVAKCGIGYYLLPVVIVVLLLGVSVILLYRSGEVYLLDFSCLRPPLTCRVPTAALLEHLTLIPCFDAKSVAFMSKIITASGIGEETYFPPSLHYIPPFTSHAVCLDEAHMLLFPTLDDLFVKTHVDPRDVDVLVVNCSGFCPAPSLSAMVVSRYVMREDVKSYSLSGMGCSAGAIGVDIARGAMRSGRARYAVVVSTEIVSTGWYPGKDRRKLLLNCLFRMGCSAVMLTNRGEERARSKYKLLRLLRTQRAFDDRAYRSAIREEDAEGITGFSIERDLLRVASETLRANVVELGASILPAEERLRYVVRSLLRAWRKGMEKGSTGGVDWGKAIQHFCLPASGIAVLEEIGKGLGLGERETEAARMTFHRFGNQSSSSIWYQLAYEEGKGRVEKRERVWQLAMGSGPKCNSLVWECLCRSPEGEAEKGPWATSIHRYPLPARGAANDVGLPFL</sequence>
<dbReference type="GO" id="GO:0016747">
    <property type="term" value="F:acyltransferase activity, transferring groups other than amino-acyl groups"/>
    <property type="evidence" value="ECO:0007669"/>
    <property type="project" value="InterPro"/>
</dbReference>
<dbReference type="OrthoDB" id="412286at2759"/>
<keyword evidence="6" id="KW-1185">Reference proteome</keyword>
<keyword evidence="2" id="KW-0808">Transferase</keyword>
<evidence type="ECO:0000313" key="5">
    <source>
        <dbReference type="EMBL" id="KAG0460660.1"/>
    </source>
</evidence>
<dbReference type="InterPro" id="IPR012392">
    <property type="entry name" value="3-ktacl-CoA_syn"/>
</dbReference>
<dbReference type="GO" id="GO:0016020">
    <property type="term" value="C:membrane"/>
    <property type="evidence" value="ECO:0007669"/>
    <property type="project" value="InterPro"/>
</dbReference>
<keyword evidence="1 2" id="KW-0012">Acyltransferase</keyword>
<dbReference type="PIRSF" id="PIRSF036417">
    <property type="entry name" value="3-ktacl-CoA_syn"/>
    <property type="match status" value="1"/>
</dbReference>
<dbReference type="CDD" id="cd00831">
    <property type="entry name" value="CHS_like"/>
    <property type="match status" value="1"/>
</dbReference>
<dbReference type="Gene3D" id="3.40.47.10">
    <property type="match status" value="1"/>
</dbReference>
<organism evidence="5 6">
    <name type="scientific">Vanilla planifolia</name>
    <name type="common">Vanilla</name>
    <dbReference type="NCBI Taxonomy" id="51239"/>
    <lineage>
        <taxon>Eukaryota</taxon>
        <taxon>Viridiplantae</taxon>
        <taxon>Streptophyta</taxon>
        <taxon>Embryophyta</taxon>
        <taxon>Tracheophyta</taxon>
        <taxon>Spermatophyta</taxon>
        <taxon>Magnoliopsida</taxon>
        <taxon>Liliopsida</taxon>
        <taxon>Asparagales</taxon>
        <taxon>Orchidaceae</taxon>
        <taxon>Vanilloideae</taxon>
        <taxon>Vanilleae</taxon>
        <taxon>Vanilla</taxon>
    </lineage>
</organism>
<dbReference type="GO" id="GO:0006633">
    <property type="term" value="P:fatty acid biosynthetic process"/>
    <property type="evidence" value="ECO:0007669"/>
    <property type="project" value="UniProtKB-UniPathway"/>
</dbReference>
<evidence type="ECO:0000313" key="6">
    <source>
        <dbReference type="Proteomes" id="UP000636800"/>
    </source>
</evidence>
<dbReference type="EC" id="2.3.1.-" evidence="2"/>
<comment type="caution">
    <text evidence="5">The sequence shown here is derived from an EMBL/GenBank/DDBJ whole genome shotgun (WGS) entry which is preliminary data.</text>
</comment>
<dbReference type="PANTHER" id="PTHR31561">
    <property type="entry name" value="3-KETOACYL-COA SYNTHASE"/>
    <property type="match status" value="1"/>
</dbReference>
<evidence type="ECO:0000259" key="4">
    <source>
        <dbReference type="Pfam" id="PF08392"/>
    </source>
</evidence>
<feature type="transmembrane region" description="Helical" evidence="3">
    <location>
        <begin position="66"/>
        <end position="88"/>
    </location>
</feature>